<reference evidence="4" key="1">
    <citation type="journal article" date="2020" name="mSystems">
        <title>Genome- and Community-Level Interaction Insights into Carbon Utilization and Element Cycling Functions of Hydrothermarchaeota in Hydrothermal Sediment.</title>
        <authorList>
            <person name="Zhou Z."/>
            <person name="Liu Y."/>
            <person name="Xu W."/>
            <person name="Pan J."/>
            <person name="Luo Z.H."/>
            <person name="Li M."/>
        </authorList>
    </citation>
    <scope>NUCLEOTIDE SEQUENCE [LARGE SCALE GENOMIC DNA]</scope>
    <source>
        <strain evidence="3">SpSt-265</strain>
        <strain evidence="4">SpSt-465</strain>
    </source>
</reference>
<protein>
    <submittedName>
        <fullName evidence="4">Uncharacterized protein</fullName>
    </submittedName>
</protein>
<proteinExistence type="predicted"/>
<evidence type="ECO:0000313" key="3">
    <source>
        <dbReference type="EMBL" id="HEA87439.1"/>
    </source>
</evidence>
<evidence type="ECO:0000256" key="1">
    <source>
        <dbReference type="SAM" id="MobiDB-lite"/>
    </source>
</evidence>
<name>A0A7C3IHZ1_UNCW3</name>
<keyword evidence="2" id="KW-0472">Membrane</keyword>
<evidence type="ECO:0000313" key="4">
    <source>
        <dbReference type="EMBL" id="HFJ53258.1"/>
    </source>
</evidence>
<accession>A0A7C3IHZ1</accession>
<feature type="region of interest" description="Disordered" evidence="1">
    <location>
        <begin position="61"/>
        <end position="88"/>
    </location>
</feature>
<dbReference type="EMBL" id="DSTU01000002">
    <property type="protein sequence ID" value="HFJ53258.1"/>
    <property type="molecule type" value="Genomic_DNA"/>
</dbReference>
<evidence type="ECO:0000256" key="2">
    <source>
        <dbReference type="SAM" id="Phobius"/>
    </source>
</evidence>
<dbReference type="EMBL" id="DSLG01000006">
    <property type="protein sequence ID" value="HEA87439.1"/>
    <property type="molecule type" value="Genomic_DNA"/>
</dbReference>
<comment type="caution">
    <text evidence="4">The sequence shown here is derived from an EMBL/GenBank/DDBJ whole genome shotgun (WGS) entry which is preliminary data.</text>
</comment>
<gene>
    <name evidence="3" type="ORF">ENP94_05445</name>
    <name evidence="4" type="ORF">ENS16_01010</name>
</gene>
<keyword evidence="2" id="KW-0812">Transmembrane</keyword>
<keyword evidence="2" id="KW-1133">Transmembrane helix</keyword>
<dbReference type="AlphaFoldDB" id="A0A7C3IHZ1"/>
<organism evidence="4">
    <name type="scientific">candidate division WOR-3 bacterium</name>
    <dbReference type="NCBI Taxonomy" id="2052148"/>
    <lineage>
        <taxon>Bacteria</taxon>
        <taxon>Bacteria division WOR-3</taxon>
    </lineage>
</organism>
<feature type="transmembrane region" description="Helical" evidence="2">
    <location>
        <begin position="33"/>
        <end position="54"/>
    </location>
</feature>
<sequence length="88" mass="10286">MAKRAETPVKFDEDIRPPDYHELRRTYRRNRNIGSAIFLILFLALLVFFGIRYYQRLHRPAPPAEEKPAGQNLWVPGIDYQPATDDGD</sequence>